<comment type="caution">
    <text evidence="6">The sequence shown here is derived from an EMBL/GenBank/DDBJ whole genome shotgun (WGS) entry which is preliminary data.</text>
</comment>
<evidence type="ECO:0000313" key="7">
    <source>
        <dbReference type="Proteomes" id="UP000094412"/>
    </source>
</evidence>
<feature type="transmembrane region" description="Helical" evidence="4">
    <location>
        <begin position="146"/>
        <end position="166"/>
    </location>
</feature>
<dbReference type="EMBL" id="MDEO01000030">
    <property type="protein sequence ID" value="OCX19853.1"/>
    <property type="molecule type" value="Genomic_DNA"/>
</dbReference>
<dbReference type="AlphaFoldDB" id="A0A1C2DYY8"/>
<gene>
    <name evidence="6" type="ORF">QV13_09580</name>
</gene>
<reference evidence="6 7" key="1">
    <citation type="submission" date="2016-08" db="EMBL/GenBank/DDBJ databases">
        <title>Whole genome sequence of Mesorhizobium sp. strain UASWS1009 isolated from industrial sewage.</title>
        <authorList>
            <person name="Crovadore J."/>
            <person name="Calmin G."/>
            <person name="Chablais R."/>
            <person name="Cochard B."/>
            <person name="Lefort F."/>
        </authorList>
    </citation>
    <scope>NUCLEOTIDE SEQUENCE [LARGE SCALE GENOMIC DNA]</scope>
    <source>
        <strain evidence="6 7">UASWS1009</strain>
    </source>
</reference>
<feature type="transmembrane region" description="Helical" evidence="4">
    <location>
        <begin position="84"/>
        <end position="107"/>
    </location>
</feature>
<name>A0A1C2DYY8_9HYPH</name>
<keyword evidence="7" id="KW-1185">Reference proteome</keyword>
<evidence type="ECO:0000256" key="3">
    <source>
        <dbReference type="ARBA" id="ARBA00023136"/>
    </source>
</evidence>
<keyword evidence="1 4" id="KW-0812">Transmembrane</keyword>
<evidence type="ECO:0000256" key="2">
    <source>
        <dbReference type="ARBA" id="ARBA00022989"/>
    </source>
</evidence>
<organism evidence="6 7">
    <name type="scientific">Mesorhizobium hungaricum</name>
    <dbReference type="NCBI Taxonomy" id="1566387"/>
    <lineage>
        <taxon>Bacteria</taxon>
        <taxon>Pseudomonadati</taxon>
        <taxon>Pseudomonadota</taxon>
        <taxon>Alphaproteobacteria</taxon>
        <taxon>Hyphomicrobiales</taxon>
        <taxon>Phyllobacteriaceae</taxon>
        <taxon>Mesorhizobium</taxon>
    </lineage>
</organism>
<protein>
    <submittedName>
        <fullName evidence="6">MFS transporter</fullName>
    </submittedName>
</protein>
<feature type="transmembrane region" description="Helical" evidence="4">
    <location>
        <begin position="261"/>
        <end position="279"/>
    </location>
</feature>
<feature type="transmembrane region" description="Helical" evidence="4">
    <location>
        <begin position="60"/>
        <end position="77"/>
    </location>
</feature>
<dbReference type="Pfam" id="PF07690">
    <property type="entry name" value="MFS_1"/>
    <property type="match status" value="1"/>
</dbReference>
<accession>A0A1C2DYY8</accession>
<keyword evidence="3 4" id="KW-0472">Membrane</keyword>
<evidence type="ECO:0000256" key="1">
    <source>
        <dbReference type="ARBA" id="ARBA00022692"/>
    </source>
</evidence>
<sequence>MNQHPVRPVDAASVIDGRKAWIRLAISVALGTIGAVGMWAVVVVLPAVQAEFGVDRADASLPYTATMIGFAAGNVLVGRAVDRMGYWLPALLSALTLGAGMVLASFAGSILQFTLAQGILVGFGTAAIFGPLVADISHWFNRRRGVAVAFAACGNYLAGALWPVVIPPLMHAEGWRTTYLGIGIFCVVTMVPLTLMLREGAPREAAANTPGGRRVQPIPLSPATLQGLLIVAGFGCCMAMAMPQVHIVAYCMDLGYGVARGAEMLSIMLAGGVVSRIASGFVADRIGGVKTLLIGSALQCLALLFYIPFDGLASLYIVSLVFGLSQGGIVPCYAIIVREYMPAAEAGQRVGLVMMATIFGMAAGGWMSGWIYDLYGSYSAAFLNGIAWNLVNLAAMLLLLWLVGRVKAATV</sequence>
<dbReference type="SUPFAM" id="SSF103473">
    <property type="entry name" value="MFS general substrate transporter"/>
    <property type="match status" value="1"/>
</dbReference>
<feature type="transmembrane region" description="Helical" evidence="4">
    <location>
        <begin position="378"/>
        <end position="403"/>
    </location>
</feature>
<feature type="transmembrane region" description="Helical" evidence="4">
    <location>
        <begin position="315"/>
        <end position="337"/>
    </location>
</feature>
<dbReference type="Gene3D" id="1.20.1250.20">
    <property type="entry name" value="MFS general substrate transporter like domains"/>
    <property type="match status" value="1"/>
</dbReference>
<dbReference type="InterPro" id="IPR020846">
    <property type="entry name" value="MFS_dom"/>
</dbReference>
<dbReference type="PROSITE" id="PS50850">
    <property type="entry name" value="MFS"/>
    <property type="match status" value="1"/>
</dbReference>
<feature type="transmembrane region" description="Helical" evidence="4">
    <location>
        <begin position="113"/>
        <end position="134"/>
    </location>
</feature>
<keyword evidence="2 4" id="KW-1133">Transmembrane helix</keyword>
<dbReference type="RefSeq" id="WP_024923532.1">
    <property type="nucleotide sequence ID" value="NZ_MDEO01000030.1"/>
</dbReference>
<proteinExistence type="predicted"/>
<dbReference type="PANTHER" id="PTHR11360:SF290">
    <property type="entry name" value="MONOCARBOXYLATE MFS PERMEASE"/>
    <property type="match status" value="1"/>
</dbReference>
<dbReference type="STRING" id="1566387.QV13_09580"/>
<feature type="transmembrane region" description="Helical" evidence="4">
    <location>
        <begin position="178"/>
        <end position="197"/>
    </location>
</feature>
<dbReference type="CDD" id="cd17355">
    <property type="entry name" value="MFS_YcxA_like"/>
    <property type="match status" value="1"/>
</dbReference>
<evidence type="ECO:0000256" key="4">
    <source>
        <dbReference type="SAM" id="Phobius"/>
    </source>
</evidence>
<feature type="transmembrane region" description="Helical" evidence="4">
    <location>
        <begin position="218"/>
        <end position="241"/>
    </location>
</feature>
<feature type="domain" description="Major facilitator superfamily (MFS) profile" evidence="5">
    <location>
        <begin position="23"/>
        <end position="407"/>
    </location>
</feature>
<dbReference type="InterPro" id="IPR050327">
    <property type="entry name" value="Proton-linked_MCT"/>
</dbReference>
<dbReference type="OrthoDB" id="9796632at2"/>
<dbReference type="InterPro" id="IPR011701">
    <property type="entry name" value="MFS"/>
</dbReference>
<evidence type="ECO:0000313" key="6">
    <source>
        <dbReference type="EMBL" id="OCX19853.1"/>
    </source>
</evidence>
<feature type="transmembrane region" description="Helical" evidence="4">
    <location>
        <begin position="349"/>
        <end position="372"/>
    </location>
</feature>
<feature type="transmembrane region" description="Helical" evidence="4">
    <location>
        <begin position="291"/>
        <end position="309"/>
    </location>
</feature>
<evidence type="ECO:0000259" key="5">
    <source>
        <dbReference type="PROSITE" id="PS50850"/>
    </source>
</evidence>
<dbReference type="Proteomes" id="UP000094412">
    <property type="component" value="Unassembled WGS sequence"/>
</dbReference>
<dbReference type="GO" id="GO:0022857">
    <property type="term" value="F:transmembrane transporter activity"/>
    <property type="evidence" value="ECO:0007669"/>
    <property type="project" value="InterPro"/>
</dbReference>
<dbReference type="InterPro" id="IPR036259">
    <property type="entry name" value="MFS_trans_sf"/>
</dbReference>
<feature type="transmembrane region" description="Helical" evidence="4">
    <location>
        <begin position="21"/>
        <end position="48"/>
    </location>
</feature>
<dbReference type="PANTHER" id="PTHR11360">
    <property type="entry name" value="MONOCARBOXYLATE TRANSPORTER"/>
    <property type="match status" value="1"/>
</dbReference>